<dbReference type="AlphaFoldDB" id="A0A401GYG3"/>
<dbReference type="Proteomes" id="UP000287166">
    <property type="component" value="Unassembled WGS sequence"/>
</dbReference>
<feature type="compositionally biased region" description="Polar residues" evidence="1">
    <location>
        <begin position="42"/>
        <end position="71"/>
    </location>
</feature>
<dbReference type="PANTHER" id="PTHR46579:SF1">
    <property type="entry name" value="F5_8 TYPE C DOMAIN-CONTAINING PROTEIN"/>
    <property type="match status" value="1"/>
</dbReference>
<keyword evidence="3" id="KW-1185">Reference proteome</keyword>
<dbReference type="EMBL" id="BFAD01000010">
    <property type="protein sequence ID" value="GBE87229.1"/>
    <property type="molecule type" value="Genomic_DNA"/>
</dbReference>
<comment type="caution">
    <text evidence="2">The sequence shown here is derived from an EMBL/GenBank/DDBJ whole genome shotgun (WGS) entry which is preliminary data.</text>
</comment>
<sequence length="1053" mass="118667">MSAAVRIQCRCARCSLDLLGFKYQSKQVCVKHLKLYGPYTSVPESSQTPNSAPLQPTTHHNIAETGSSSEPRQAEHRIPEDARLPEPVLTHDDGAVHPGPHGTEDDFEGFDDFQPQDVEPDSQPSRNSSRSPSPYVDPPPAPGLEPDDYHEVLPPDIAIPGSEHDNDDDEPSVIIPAFSEESYIRMAYLHAVMGNTYQNLTWNATTEQLNNTLDCLSVQAGQLPLRPQPARTLATARRRLGIDPDAWIIQYAICPVCWKHHTPRELKELESPACTVLGCSGSLYLESLDSKGKTRRQAIKISPQVSIIESLRCMMMRPGFAKSLRDFRNDQPGHNRDEDFVMEDIYDGDMLFRLTTGTIREINSAGTVRDRPREDGQEPVKLTSHRYGLALSMNLDWFGLLSGRPHSTGPIYLALNNLPRDQRYLQLNVICLAVLPGPGEPNQQQLNHALEPGIKEMIELHKGIEMSVHDDDAATVYADFLCDNCDTPAARKVSGTASHNHDFHPCLYCGINILDINKSSGYDNSRPEKDDYKLLKHAFSAREVSIRRESAILRDHGVRWSIMNLLAGWLPSSQTVLDFMHAVFLGIIAHLYLDLLFKGYMFSGIGGDDSPKQKFEDMVNSVRWPSHVTRLPKNLGENQSLKKADEWRRLLTITPILLWVCWKDEHDRIPNVTPPIPPNAKTRPTHSRNCKSIYFTILLLCAGVRILASRKISMSQAQIGQDFLTQYNCKMQELGVDLTINNHLSTHFAKFIKLFGPVYGWWLFAFERFNGMFERVNTNGHDGGRMELTLMRHWVQCHLIYEYLLALPPEAHSKEREYVERVIKSEGRSQRGGMMTELAIYRSEATTDRVKLPRVLGKPINLREFLAPGAGGIYRLALKYSQLLYPELHLIDDLSLEDGVAFIASRVARPLTYIRKDGIRYGSTSNKRTKADRYVFIIDPSGESGERVPVEIAALLGIKVAEKSPHVCAVIRRMVSDENIPTFPWQTYSNLLGIHVSYANRLGPYEIVPATALDAPLALIPVRSERLAQELWVSVSFDHTGNEPEELLDDEDD</sequence>
<reference evidence="2 3" key="1">
    <citation type="journal article" date="2018" name="Sci. Rep.">
        <title>Genome sequence of the cauliflower mushroom Sparassis crispa (Hanabiratake) and its association with beneficial usage.</title>
        <authorList>
            <person name="Kiyama R."/>
            <person name="Furutani Y."/>
            <person name="Kawaguchi K."/>
            <person name="Nakanishi T."/>
        </authorList>
    </citation>
    <scope>NUCLEOTIDE SEQUENCE [LARGE SCALE GENOMIC DNA]</scope>
</reference>
<organism evidence="2 3">
    <name type="scientific">Sparassis crispa</name>
    <dbReference type="NCBI Taxonomy" id="139825"/>
    <lineage>
        <taxon>Eukaryota</taxon>
        <taxon>Fungi</taxon>
        <taxon>Dikarya</taxon>
        <taxon>Basidiomycota</taxon>
        <taxon>Agaricomycotina</taxon>
        <taxon>Agaricomycetes</taxon>
        <taxon>Polyporales</taxon>
        <taxon>Sparassidaceae</taxon>
        <taxon>Sparassis</taxon>
    </lineage>
</organism>
<feature type="compositionally biased region" description="Basic and acidic residues" evidence="1">
    <location>
        <begin position="72"/>
        <end position="95"/>
    </location>
</feature>
<evidence type="ECO:0000313" key="2">
    <source>
        <dbReference type="EMBL" id="GBE87229.1"/>
    </source>
</evidence>
<dbReference type="OrthoDB" id="3248986at2759"/>
<accession>A0A401GYG3</accession>
<gene>
    <name evidence="2" type="ORF">SCP_1004760</name>
</gene>
<evidence type="ECO:0008006" key="4">
    <source>
        <dbReference type="Google" id="ProtNLM"/>
    </source>
</evidence>
<dbReference type="PANTHER" id="PTHR46579">
    <property type="entry name" value="F5/8 TYPE C DOMAIN-CONTAINING PROTEIN-RELATED"/>
    <property type="match status" value="1"/>
</dbReference>
<feature type="compositionally biased region" description="Low complexity" evidence="1">
    <location>
        <begin position="112"/>
        <end position="134"/>
    </location>
</feature>
<protein>
    <recommendedName>
        <fullName evidence="4">Transposase family Tnp2 protein</fullName>
    </recommendedName>
</protein>
<feature type="region of interest" description="Disordered" evidence="1">
    <location>
        <begin position="41"/>
        <end position="172"/>
    </location>
</feature>
<evidence type="ECO:0000256" key="1">
    <source>
        <dbReference type="SAM" id="MobiDB-lite"/>
    </source>
</evidence>
<dbReference type="GeneID" id="38784146"/>
<evidence type="ECO:0000313" key="3">
    <source>
        <dbReference type="Proteomes" id="UP000287166"/>
    </source>
</evidence>
<dbReference type="RefSeq" id="XP_027618142.1">
    <property type="nucleotide sequence ID" value="XM_027762341.1"/>
</dbReference>
<name>A0A401GYG3_9APHY</name>
<dbReference type="InParanoid" id="A0A401GYG3"/>
<proteinExistence type="predicted"/>